<protein>
    <recommendedName>
        <fullName evidence="2">Aminoglycoside phosphotransferase domain-containing protein</fullName>
    </recommendedName>
</protein>
<dbReference type="SUPFAM" id="SSF56112">
    <property type="entry name" value="Protein kinase-like (PK-like)"/>
    <property type="match status" value="1"/>
</dbReference>
<accession>A0A6C0B2P2</accession>
<sequence length="318" mass="37795">MSQHYEVLNRIGYGSVFNEISIDYSNNLIKKVCVNEYGKNKIEHEKRFYKYIIDNKIVFKTPKIYSFLENGYIMQYLNNYEPLYKNFCLMDRTIQKELIMNIEHSLSELHATEKKYVSKAEYILNLNTEIYEKIKSRHDLIKTNVAKYDFITKVNGITILSFDEILNSLNELIYKCIDEKPENDFFLSPIHGDCQFNNILYNFDTKDYVFIDPRGYYGKNNIYGIPEYDYSKVLFALSGYDEFDNRDIIDLEIKDDDIKIDIRTLDKDVFIRTDLAALLMYTIWLGNAECFMKKNEKKGIYSYFLSLYLGTKILNNLY</sequence>
<evidence type="ECO:0000313" key="1">
    <source>
        <dbReference type="EMBL" id="QHS86332.1"/>
    </source>
</evidence>
<dbReference type="InterPro" id="IPR011009">
    <property type="entry name" value="Kinase-like_dom_sf"/>
</dbReference>
<reference evidence="1" key="1">
    <citation type="journal article" date="2020" name="Nature">
        <title>Giant virus diversity and host interactions through global metagenomics.</title>
        <authorList>
            <person name="Schulz F."/>
            <person name="Roux S."/>
            <person name="Paez-Espino D."/>
            <person name="Jungbluth S."/>
            <person name="Walsh D.A."/>
            <person name="Denef V.J."/>
            <person name="McMahon K.D."/>
            <person name="Konstantinidis K.T."/>
            <person name="Eloe-Fadrosh E.A."/>
            <person name="Kyrpides N.C."/>
            <person name="Woyke T."/>
        </authorList>
    </citation>
    <scope>NUCLEOTIDE SEQUENCE</scope>
    <source>
        <strain evidence="1">GVMAG-M-3300009187-29</strain>
    </source>
</reference>
<organism evidence="1">
    <name type="scientific">viral metagenome</name>
    <dbReference type="NCBI Taxonomy" id="1070528"/>
    <lineage>
        <taxon>unclassified sequences</taxon>
        <taxon>metagenomes</taxon>
        <taxon>organismal metagenomes</taxon>
    </lineage>
</organism>
<dbReference type="EMBL" id="MN739053">
    <property type="protein sequence ID" value="QHS86332.1"/>
    <property type="molecule type" value="Genomic_DNA"/>
</dbReference>
<dbReference type="AlphaFoldDB" id="A0A6C0B2P2"/>
<proteinExistence type="predicted"/>
<name>A0A6C0B2P2_9ZZZZ</name>
<evidence type="ECO:0008006" key="2">
    <source>
        <dbReference type="Google" id="ProtNLM"/>
    </source>
</evidence>